<dbReference type="InterPro" id="IPR000210">
    <property type="entry name" value="BTB/POZ_dom"/>
</dbReference>
<protein>
    <submittedName>
        <fullName evidence="4">Kelch-like protein 18</fullName>
    </submittedName>
</protein>
<evidence type="ECO:0000259" key="3">
    <source>
        <dbReference type="PROSITE" id="PS50097"/>
    </source>
</evidence>
<evidence type="ECO:0000256" key="2">
    <source>
        <dbReference type="ARBA" id="ARBA00022737"/>
    </source>
</evidence>
<dbReference type="PIRSF" id="PIRSF037037">
    <property type="entry name" value="Kelch-like_protein_gigaxonin"/>
    <property type="match status" value="1"/>
</dbReference>
<dbReference type="Pfam" id="PF07707">
    <property type="entry name" value="BACK"/>
    <property type="match status" value="1"/>
</dbReference>
<evidence type="ECO:0000313" key="4">
    <source>
        <dbReference type="EMBL" id="CAI8022161.1"/>
    </source>
</evidence>
<dbReference type="Gene3D" id="2.120.10.80">
    <property type="entry name" value="Kelch-type beta propeller"/>
    <property type="match status" value="2"/>
</dbReference>
<accession>A0AA35S591</accession>
<dbReference type="SMART" id="SM00225">
    <property type="entry name" value="BTB"/>
    <property type="match status" value="1"/>
</dbReference>
<dbReference type="Proteomes" id="UP001174909">
    <property type="component" value="Unassembled WGS sequence"/>
</dbReference>
<dbReference type="InterPro" id="IPR017096">
    <property type="entry name" value="BTB-kelch_protein"/>
</dbReference>
<name>A0AA35S591_GEOBA</name>
<organism evidence="4 5">
    <name type="scientific">Geodia barretti</name>
    <name type="common">Barrett's horny sponge</name>
    <dbReference type="NCBI Taxonomy" id="519541"/>
    <lineage>
        <taxon>Eukaryota</taxon>
        <taxon>Metazoa</taxon>
        <taxon>Porifera</taxon>
        <taxon>Demospongiae</taxon>
        <taxon>Heteroscleromorpha</taxon>
        <taxon>Tetractinellida</taxon>
        <taxon>Astrophorina</taxon>
        <taxon>Geodiidae</taxon>
        <taxon>Geodia</taxon>
    </lineage>
</organism>
<proteinExistence type="predicted"/>
<dbReference type="SMART" id="SM00612">
    <property type="entry name" value="Kelch"/>
    <property type="match status" value="6"/>
</dbReference>
<dbReference type="SMART" id="SM00875">
    <property type="entry name" value="BACK"/>
    <property type="match status" value="1"/>
</dbReference>
<comment type="caution">
    <text evidence="4">The sequence shown here is derived from an EMBL/GenBank/DDBJ whole genome shotgun (WGS) entry which is preliminary data.</text>
</comment>
<dbReference type="InterPro" id="IPR011705">
    <property type="entry name" value="BACK"/>
</dbReference>
<dbReference type="AlphaFoldDB" id="A0AA35S591"/>
<dbReference type="Gene3D" id="1.25.40.420">
    <property type="match status" value="1"/>
</dbReference>
<feature type="domain" description="BTB" evidence="3">
    <location>
        <begin position="30"/>
        <end position="103"/>
    </location>
</feature>
<dbReference type="Pfam" id="PF24681">
    <property type="entry name" value="Kelch_KLHDC2_KLHL20_DRC7"/>
    <property type="match status" value="1"/>
</dbReference>
<dbReference type="EMBL" id="CASHTH010001942">
    <property type="protein sequence ID" value="CAI8022161.1"/>
    <property type="molecule type" value="Genomic_DNA"/>
</dbReference>
<keyword evidence="2" id="KW-0677">Repeat</keyword>
<dbReference type="PANTHER" id="PTHR45632:SF3">
    <property type="entry name" value="KELCH-LIKE PROTEIN 32"/>
    <property type="match status" value="1"/>
</dbReference>
<dbReference type="PROSITE" id="PS50097">
    <property type="entry name" value="BTB"/>
    <property type="match status" value="1"/>
</dbReference>
<dbReference type="Gene3D" id="3.30.710.10">
    <property type="entry name" value="Potassium Channel Kv1.1, Chain A"/>
    <property type="match status" value="1"/>
</dbReference>
<gene>
    <name evidence="4" type="ORF">GBAR_LOCUS13034</name>
</gene>
<evidence type="ECO:0000313" key="5">
    <source>
        <dbReference type="Proteomes" id="UP001174909"/>
    </source>
</evidence>
<dbReference type="InterPro" id="IPR011333">
    <property type="entry name" value="SKP1/BTB/POZ_sf"/>
</dbReference>
<dbReference type="InterPro" id="IPR006652">
    <property type="entry name" value="Kelch_1"/>
</dbReference>
<dbReference type="FunFam" id="1.25.40.420:FF:000001">
    <property type="entry name" value="Kelch-like family member 12"/>
    <property type="match status" value="1"/>
</dbReference>
<dbReference type="Pfam" id="PF01344">
    <property type="entry name" value="Kelch_1"/>
    <property type="match status" value="2"/>
</dbReference>
<dbReference type="PANTHER" id="PTHR45632">
    <property type="entry name" value="LD33804P"/>
    <property type="match status" value="1"/>
</dbReference>
<keyword evidence="5" id="KW-1185">Reference proteome</keyword>
<reference evidence="4" key="1">
    <citation type="submission" date="2023-03" db="EMBL/GenBank/DDBJ databases">
        <authorList>
            <person name="Steffen K."/>
            <person name="Cardenas P."/>
        </authorList>
    </citation>
    <scope>NUCLEOTIDE SEQUENCE</scope>
</reference>
<dbReference type="SUPFAM" id="SSF54695">
    <property type="entry name" value="POZ domain"/>
    <property type="match status" value="1"/>
</dbReference>
<dbReference type="InterPro" id="IPR015915">
    <property type="entry name" value="Kelch-typ_b-propeller"/>
</dbReference>
<sequence>MADTYVYNVEDHHANSCRQMDELWRQRELCDVNLLAEDSSGKPVLSLSAHRVVLAANVPYFRAMLTSKMQESGQRDITLMNVDGEGLKRILGFVYTGRLEITETSAQGILVTASLLGLPEIVSACERFIAKRLGTANCLGIAEFARLHNLEALSSTAETYSFKHFSSISAKEEFLSLSVERVEELVSSNDITITAEEDVYEAVTRWIRHDLDSRRGHAEQLYRHVRFPILADGFLTRVAGNNELLAALPTGKIMLQDAHDYHQNPASAMYLDPKKIQPRSSLAGVLCVAGGTGDSGLSLSDVSYYNAHSKAWNAGTKMQLRRNRLSLVLFKGELYAIGGVEHMEPMSTVEKYSPLTNSWRYVASLNSPRRSCTALVTGSGIFVMGGFSGSVFLKSVEFYNAELDEWQYQQPMIHSRSELTGVFFDQRIYAIGGQNTVGLHRSVERFDFVNRKWESVADMCAARANAGAAMLGQEIFVSGGQTEKEVINMAEIYNPQLDQWEPITARMSTPRVGLCTVSMGNMIYVIGGSNGLEYLDSVECYDPSRLKWVPVTSLPFPRFGAAAVLLSNSDYMPLREDPSDGPFSPPLSP</sequence>
<dbReference type="Pfam" id="PF00651">
    <property type="entry name" value="BTB"/>
    <property type="match status" value="1"/>
</dbReference>
<evidence type="ECO:0000256" key="1">
    <source>
        <dbReference type="ARBA" id="ARBA00022441"/>
    </source>
</evidence>
<dbReference type="SUPFAM" id="SSF117281">
    <property type="entry name" value="Kelch motif"/>
    <property type="match status" value="2"/>
</dbReference>
<keyword evidence="1" id="KW-0880">Kelch repeat</keyword>